<sequence length="65" mass="7103">MLPLLDRALLRVPSARRTLTPPPAPRPGPRLRRGRSYARAPTARKLCLLAPTGEGLLFSDVTDIS</sequence>
<reference evidence="2 3" key="1">
    <citation type="submission" date="2016-08" db="EMBL/GenBank/DDBJ databases">
        <authorList>
            <person name="Seilhamer J.J."/>
        </authorList>
    </citation>
    <scope>NUCLEOTIDE SEQUENCE [LARGE SCALE GENOMIC DNA]</scope>
    <source>
        <strain evidence="2 3">CFBP7245</strain>
    </source>
</reference>
<comment type="caution">
    <text evidence="2">The sequence shown here is derived from an EMBL/GenBank/DDBJ whole genome shotgun (WGS) entry which is preliminary data.</text>
</comment>
<evidence type="ECO:0000256" key="1">
    <source>
        <dbReference type="SAM" id="MobiDB-lite"/>
    </source>
</evidence>
<name>A0A2S7BWK9_9XANT</name>
<dbReference type="AlphaFoldDB" id="A0A2S7BWK9"/>
<protein>
    <submittedName>
        <fullName evidence="2">Uncharacterized protein</fullName>
    </submittedName>
</protein>
<gene>
    <name evidence="2" type="ORF">XdyCFBP7245_21935</name>
</gene>
<evidence type="ECO:0000313" key="2">
    <source>
        <dbReference type="EMBL" id="PPU49987.1"/>
    </source>
</evidence>
<evidence type="ECO:0000313" key="3">
    <source>
        <dbReference type="Proteomes" id="UP000238908"/>
    </source>
</evidence>
<dbReference type="EMBL" id="MDEE01000062">
    <property type="protein sequence ID" value="PPU49987.1"/>
    <property type="molecule type" value="Genomic_DNA"/>
</dbReference>
<dbReference type="Proteomes" id="UP000238908">
    <property type="component" value="Unassembled WGS sequence"/>
</dbReference>
<organism evidence="2 3">
    <name type="scientific">Xanthomonas dyei</name>
    <dbReference type="NCBI Taxonomy" id="743699"/>
    <lineage>
        <taxon>Bacteria</taxon>
        <taxon>Pseudomonadati</taxon>
        <taxon>Pseudomonadota</taxon>
        <taxon>Gammaproteobacteria</taxon>
        <taxon>Lysobacterales</taxon>
        <taxon>Lysobacteraceae</taxon>
        <taxon>Xanthomonas</taxon>
    </lineage>
</organism>
<feature type="region of interest" description="Disordered" evidence="1">
    <location>
        <begin position="13"/>
        <end position="38"/>
    </location>
</feature>
<accession>A0A2S7BWK9</accession>
<proteinExistence type="predicted"/>